<organism evidence="3 4">
    <name type="scientific">Streptomyces liangshanensis</name>
    <dbReference type="NCBI Taxonomy" id="2717324"/>
    <lineage>
        <taxon>Bacteria</taxon>
        <taxon>Bacillati</taxon>
        <taxon>Actinomycetota</taxon>
        <taxon>Actinomycetes</taxon>
        <taxon>Kitasatosporales</taxon>
        <taxon>Streptomycetaceae</taxon>
        <taxon>Streptomyces</taxon>
    </lineage>
</organism>
<accession>A0A6G9GYP0</accession>
<feature type="transmembrane region" description="Helical" evidence="2">
    <location>
        <begin position="35"/>
        <end position="60"/>
    </location>
</feature>
<feature type="compositionally biased region" description="Polar residues" evidence="1">
    <location>
        <begin position="78"/>
        <end position="87"/>
    </location>
</feature>
<evidence type="ECO:0000256" key="2">
    <source>
        <dbReference type="SAM" id="Phobius"/>
    </source>
</evidence>
<feature type="region of interest" description="Disordered" evidence="1">
    <location>
        <begin position="64"/>
        <end position="87"/>
    </location>
</feature>
<evidence type="ECO:0000313" key="3">
    <source>
        <dbReference type="EMBL" id="QIQ03101.1"/>
    </source>
</evidence>
<dbReference type="KEGG" id="slia:HA039_12890"/>
<gene>
    <name evidence="3" type="ORF">HA039_12890</name>
</gene>
<evidence type="ECO:0000256" key="1">
    <source>
        <dbReference type="SAM" id="MobiDB-lite"/>
    </source>
</evidence>
<keyword evidence="4" id="KW-1185">Reference proteome</keyword>
<keyword evidence="2" id="KW-0812">Transmembrane</keyword>
<protein>
    <submittedName>
        <fullName evidence="3">Uncharacterized protein</fullName>
    </submittedName>
</protein>
<keyword evidence="2" id="KW-1133">Transmembrane helix</keyword>
<dbReference type="Proteomes" id="UP000501179">
    <property type="component" value="Chromosome"/>
</dbReference>
<sequence>MPRHEFRPGRLVAGVTVVGAAVAYAGDAAGVWSIAWFAVFPVLVGGFLVAAVVALVHYLMRRRRSARTASSENIDVPASTSGSQAMR</sequence>
<dbReference type="RefSeq" id="WP_167028374.1">
    <property type="nucleotide sequence ID" value="NZ_CP050177.1"/>
</dbReference>
<dbReference type="EMBL" id="CP050177">
    <property type="protein sequence ID" value="QIQ03101.1"/>
    <property type="molecule type" value="Genomic_DNA"/>
</dbReference>
<dbReference type="AlphaFoldDB" id="A0A6G9GYP0"/>
<evidence type="ECO:0000313" key="4">
    <source>
        <dbReference type="Proteomes" id="UP000501179"/>
    </source>
</evidence>
<name>A0A6G9GYP0_9ACTN</name>
<reference evidence="3 4" key="1">
    <citation type="submission" date="2020-03" db="EMBL/GenBank/DDBJ databases">
        <title>A novel species.</title>
        <authorList>
            <person name="Gao J."/>
        </authorList>
    </citation>
    <scope>NUCLEOTIDE SEQUENCE [LARGE SCALE GENOMIC DNA]</scope>
    <source>
        <strain evidence="3 4">QMT-12</strain>
    </source>
</reference>
<proteinExistence type="predicted"/>
<keyword evidence="2" id="KW-0472">Membrane</keyword>